<keyword evidence="3" id="KW-1185">Reference proteome</keyword>
<feature type="domain" description="DUF7716" evidence="1">
    <location>
        <begin position="4"/>
        <end position="102"/>
    </location>
</feature>
<dbReference type="Proteomes" id="UP000295632">
    <property type="component" value="Unassembled WGS sequence"/>
</dbReference>
<dbReference type="OrthoDB" id="1376061at2"/>
<sequence>MEKLIDLREVLVNVEKFSWEDSLFLPPTETWSLDTNCAILNTDDLDDEEEPRFAIDNNLKDALTIQDVQGVVMNIREQHPECTDDDLLKALLHYYQHDAFIVL</sequence>
<accession>A0A4R6U236</accession>
<dbReference type="RefSeq" id="WP_133581362.1">
    <property type="nucleotide sequence ID" value="NZ_SNYJ01000014.1"/>
</dbReference>
<organism evidence="2 3">
    <name type="scientific">Aureibacillus halotolerans</name>
    <dbReference type="NCBI Taxonomy" id="1508390"/>
    <lineage>
        <taxon>Bacteria</taxon>
        <taxon>Bacillati</taxon>
        <taxon>Bacillota</taxon>
        <taxon>Bacilli</taxon>
        <taxon>Bacillales</taxon>
        <taxon>Bacillaceae</taxon>
        <taxon>Aureibacillus</taxon>
    </lineage>
</organism>
<dbReference type="EMBL" id="SNYJ01000014">
    <property type="protein sequence ID" value="TDQ37164.1"/>
    <property type="molecule type" value="Genomic_DNA"/>
</dbReference>
<evidence type="ECO:0000313" key="3">
    <source>
        <dbReference type="Proteomes" id="UP000295632"/>
    </source>
</evidence>
<evidence type="ECO:0000259" key="1">
    <source>
        <dbReference type="Pfam" id="PF24832"/>
    </source>
</evidence>
<dbReference type="Pfam" id="PF24832">
    <property type="entry name" value="DUF7716"/>
    <property type="match status" value="1"/>
</dbReference>
<comment type="caution">
    <text evidence="2">The sequence shown here is derived from an EMBL/GenBank/DDBJ whole genome shotgun (WGS) entry which is preliminary data.</text>
</comment>
<protein>
    <recommendedName>
        <fullName evidence="1">DUF7716 domain-containing protein</fullName>
    </recommendedName>
</protein>
<reference evidence="2 3" key="1">
    <citation type="submission" date="2019-03" db="EMBL/GenBank/DDBJ databases">
        <title>Genomic Encyclopedia of Type Strains, Phase IV (KMG-IV): sequencing the most valuable type-strain genomes for metagenomic binning, comparative biology and taxonomic classification.</title>
        <authorList>
            <person name="Goeker M."/>
        </authorList>
    </citation>
    <scope>NUCLEOTIDE SEQUENCE [LARGE SCALE GENOMIC DNA]</scope>
    <source>
        <strain evidence="2 3">DSM 28697</strain>
    </source>
</reference>
<proteinExistence type="predicted"/>
<gene>
    <name evidence="2" type="ORF">EV213_11443</name>
</gene>
<dbReference type="InterPro" id="IPR056133">
    <property type="entry name" value="DUF7716"/>
</dbReference>
<evidence type="ECO:0000313" key="2">
    <source>
        <dbReference type="EMBL" id="TDQ37164.1"/>
    </source>
</evidence>
<name>A0A4R6U236_9BACI</name>
<dbReference type="AlphaFoldDB" id="A0A4R6U236"/>